<dbReference type="GO" id="GO:0042025">
    <property type="term" value="C:host cell nucleus"/>
    <property type="evidence" value="ECO:0007669"/>
    <property type="project" value="UniProtKB-SubCell"/>
</dbReference>
<dbReference type="PROSITE" id="PS51206">
    <property type="entry name" value="SF3_HELICASE_1"/>
    <property type="match status" value="1"/>
</dbReference>
<dbReference type="InterPro" id="IPR001257">
    <property type="entry name" value="Parvovirus_NS1_helicase"/>
</dbReference>
<protein>
    <submittedName>
        <fullName evidence="8">NS1</fullName>
    </submittedName>
</protein>
<evidence type="ECO:0000259" key="7">
    <source>
        <dbReference type="PROSITE" id="PS51206"/>
    </source>
</evidence>
<proteinExistence type="predicted"/>
<dbReference type="EMBL" id="MK513532">
    <property type="protein sequence ID" value="QBJ04592.1"/>
    <property type="molecule type" value="Genomic_DNA"/>
</dbReference>
<evidence type="ECO:0000256" key="3">
    <source>
        <dbReference type="ARBA" id="ARBA00022705"/>
    </source>
</evidence>
<sequence>MESRGARQHWLWCGRAGTSLDLDQQQANSLLIKKEFVLSPEPIMEHHLKILNMKQSVCGVFQICTPDFYPIEDKQAYALFLNQLNTITTWVVTAETNIDGIFHCHCIMQTPARPDSVRRSMQSAWEKLQTSEIWTRNWGEECTLDLIKMQRCHKPEALLGYITKHPQWIIANNEQILQLAYDQDMWGKNERFKQEQPQQTTSSDMNEMSRTFVDIIMEGGCKSLEDMIKHNPEAMSKFLHRPGLDKIVQNCLSFVKATAGHITLQTFAKSEPDPTVIHTVLLHQGIKPSEFDNIFHKWFMKKELKKNTLVLQGPSNTGKSATIAGLKQCCPWGEIINGINFQYEGLIDQAIGVWEEPIVIPDNAEKWKQVSEGMTTAIQVKYKKPYILPRVPIIVTTNHDMWRFCSGEEAMMRNRMWLFHFNYPVKDQSFTPRTSEPSCECRACTLSRGGAPPDGGTGSLGSKQTTTEQQLDTGVSESATIDMADPGEGPSTRTIVTSSRKISRHTTKRSGSSTMPGTDRCVDAEHNRPSNPIHGIRTRDAEHVGARGHRDDNDQDTRGDGGSDNTGRRGGTKKNIPKHVLQLRVGLLQHSTGKETEIQIQTKKRKLDREMDAITLDIPSQQDWKKYLSFLFHVYENG</sequence>
<dbReference type="InterPro" id="IPR027417">
    <property type="entry name" value="P-loop_NTPase"/>
</dbReference>
<dbReference type="GO" id="GO:0006260">
    <property type="term" value="P:DNA replication"/>
    <property type="evidence" value="ECO:0007669"/>
    <property type="project" value="UniProtKB-KW"/>
</dbReference>
<evidence type="ECO:0000256" key="5">
    <source>
        <dbReference type="ARBA" id="ARBA00022840"/>
    </source>
</evidence>
<evidence type="ECO:0000313" key="8">
    <source>
        <dbReference type="EMBL" id="QBJ04592.1"/>
    </source>
</evidence>
<dbReference type="Gene3D" id="3.40.50.300">
    <property type="entry name" value="P-loop containing nucleotide triphosphate hydrolases"/>
    <property type="match status" value="1"/>
</dbReference>
<dbReference type="GO" id="GO:0019079">
    <property type="term" value="P:viral genome replication"/>
    <property type="evidence" value="ECO:0007669"/>
    <property type="project" value="InterPro"/>
</dbReference>
<evidence type="ECO:0000256" key="4">
    <source>
        <dbReference type="ARBA" id="ARBA00022741"/>
    </source>
</evidence>
<feature type="domain" description="SF3 helicase" evidence="7">
    <location>
        <begin position="259"/>
        <end position="434"/>
    </location>
</feature>
<evidence type="ECO:0000256" key="2">
    <source>
        <dbReference type="ARBA" id="ARBA00022562"/>
    </source>
</evidence>
<feature type="compositionally biased region" description="Polar residues" evidence="6">
    <location>
        <begin position="491"/>
        <end position="500"/>
    </location>
</feature>
<reference evidence="8" key="1">
    <citation type="submission" date="2019-02" db="EMBL/GenBank/DDBJ databases">
        <title>Fecal viral diversity of captive and wild Tasmanian devils characterized using virion-enriched metagenomics and meta-transcriptomics.</title>
        <authorList>
            <person name="Chong R."/>
            <person name="Shi M."/>
            <person name="Grueber C."/>
            <person name="Holmes E.C."/>
            <person name="Hogg C.J."/>
            <person name="Belov K."/>
            <person name="Barrs V.R."/>
        </authorList>
    </citation>
    <scope>NUCLEOTIDE SEQUENCE</scope>
    <source>
        <strain evidence="8">Tasmania/Sarcophilus_harrisii/2017/frag_4422_SRR8 048117</strain>
    </source>
</reference>
<feature type="region of interest" description="Disordered" evidence="6">
    <location>
        <begin position="447"/>
        <end position="577"/>
    </location>
</feature>
<dbReference type="SUPFAM" id="SSF52540">
    <property type="entry name" value="P-loop containing nucleoside triphosphate hydrolases"/>
    <property type="match status" value="1"/>
</dbReference>
<keyword evidence="3" id="KW-0235">DNA replication</keyword>
<dbReference type="Pfam" id="PF01057">
    <property type="entry name" value="Parvo_NS1"/>
    <property type="match status" value="1"/>
</dbReference>
<evidence type="ECO:0000256" key="6">
    <source>
        <dbReference type="SAM" id="MobiDB-lite"/>
    </source>
</evidence>
<accession>A0A481W828</accession>
<dbReference type="InterPro" id="IPR014015">
    <property type="entry name" value="Helicase_SF3_DNA-vir"/>
</dbReference>
<keyword evidence="5" id="KW-0067">ATP-binding</keyword>
<feature type="compositionally biased region" description="Polar residues" evidence="6">
    <location>
        <begin position="460"/>
        <end position="479"/>
    </location>
</feature>
<evidence type="ECO:0000256" key="1">
    <source>
        <dbReference type="ARBA" id="ARBA00004147"/>
    </source>
</evidence>
<comment type="subcellular location">
    <subcellularLocation>
        <location evidence="1">Host nucleus</location>
    </subcellularLocation>
</comment>
<keyword evidence="4" id="KW-0547">Nucleotide-binding</keyword>
<keyword evidence="2" id="KW-1048">Host nucleus</keyword>
<organism evidence="8">
    <name type="scientific">Tasmanian devil-associated chapparvovirus 5</name>
    <dbReference type="NCBI Taxonomy" id="2529486"/>
    <lineage>
        <taxon>Viruses</taxon>
        <taxon>Monodnaviria</taxon>
        <taxon>Shotokuvirae</taxon>
        <taxon>Cossaviricota</taxon>
        <taxon>Quintoviricetes</taxon>
        <taxon>Piccovirales</taxon>
        <taxon>Parvoviridae</taxon>
        <taxon>Parvovirinae</taxon>
        <taxon>Chapparvovirus</taxon>
    </lineage>
</organism>
<feature type="compositionally biased region" description="Basic and acidic residues" evidence="6">
    <location>
        <begin position="537"/>
        <end position="561"/>
    </location>
</feature>
<name>A0A481W828_9VIRU</name>
<dbReference type="GO" id="GO:0005524">
    <property type="term" value="F:ATP binding"/>
    <property type="evidence" value="ECO:0007669"/>
    <property type="project" value="UniProtKB-KW"/>
</dbReference>